<dbReference type="FunFam" id="3.80.10.10:FF:001164">
    <property type="entry name" value="GH01279p"/>
    <property type="match status" value="1"/>
</dbReference>
<dbReference type="InterPro" id="IPR026906">
    <property type="entry name" value="LRR_5"/>
</dbReference>
<dbReference type="PROSITE" id="PS51450">
    <property type="entry name" value="LRR"/>
    <property type="match status" value="4"/>
</dbReference>
<dbReference type="InterPro" id="IPR025875">
    <property type="entry name" value="Leu-rich_rpt_4"/>
</dbReference>
<evidence type="ECO:0000256" key="4">
    <source>
        <dbReference type="SAM" id="Phobius"/>
    </source>
</evidence>
<gene>
    <name evidence="7" type="ORF">TMSB3V08_LOCUS8010</name>
</gene>
<evidence type="ECO:0000259" key="6">
    <source>
        <dbReference type="SMART" id="SM00082"/>
    </source>
</evidence>
<evidence type="ECO:0000256" key="1">
    <source>
        <dbReference type="ARBA" id="ARBA00022614"/>
    </source>
</evidence>
<dbReference type="InterPro" id="IPR000483">
    <property type="entry name" value="Cys-rich_flank_reg_C"/>
</dbReference>
<dbReference type="Pfam" id="PF13306">
    <property type="entry name" value="LRR_5"/>
    <property type="match status" value="1"/>
</dbReference>
<evidence type="ECO:0000256" key="3">
    <source>
        <dbReference type="ARBA" id="ARBA00022737"/>
    </source>
</evidence>
<feature type="domain" description="LRRCT" evidence="6">
    <location>
        <begin position="490"/>
        <end position="546"/>
    </location>
</feature>
<protein>
    <recommendedName>
        <fullName evidence="6">LRRCT domain-containing protein</fullName>
    </recommendedName>
</protein>
<dbReference type="PANTHER" id="PTHR24366">
    <property type="entry name" value="IG(IMMUNOGLOBULIN) AND LRR(LEUCINE RICH REPEAT) DOMAINS"/>
    <property type="match status" value="1"/>
</dbReference>
<keyword evidence="4" id="KW-1133">Transmembrane helix</keyword>
<sequence>MVNYNMFLFVCVSGLIACVASEVTKTSECGYCKCKNVQESPITASPTTETIVHVNCSGVTSGSGQIRVPNLTEYLKSNSLSSEELWIEFNGNGIRNISNLKLPNVKYLSISDNIIEDITKGVFSSMETLQFVSLARNQLNTISLDKLKGLKNVHVLDLSNNNLETIDGGTFIEMRSLTTLILAQNFIKTIGPNLFSGMEHLETLDLSRNRIMEFSPSALALVPGLKHLILTGNMIEDLKSLNLKNVPNLLKLDLSFNHIYKLDVDVFSTHLALGRLLLANNYLTSILSLPPNIAYLDISNNPILDLQKIILTIPQIEELHIYNTSLIEWEALTDFDQLQVLNISTNSLEVFQIKRLPKLRILDISNNSLTSVPDGITVDELPSLEEIYLDFNPIKNISFPTTNLPFEKLNVMSFCNNPALTVLNAGVFNGLFKNVDTLRLSNNPTLSKIHEEAFKGVKINKIDLNSNAFTSVSQTLLDWKTLQTVDLQDNPWHCECSLQWMLDIVVAKLYKADQELLYNLKCASPAIVAEKRMVHFYNWTKPAFCSGFEQLRMNPGQNDPSSSSWLGTSNAAIIVVCSLLGVLVLLVALGIFLQRKLSARRRIKNRRF</sequence>
<proteinExistence type="predicted"/>
<dbReference type="SUPFAM" id="SSF52047">
    <property type="entry name" value="RNI-like"/>
    <property type="match status" value="1"/>
</dbReference>
<dbReference type="AlphaFoldDB" id="A0A7R9HQJ1"/>
<keyword evidence="4" id="KW-0472">Membrane</keyword>
<feature type="transmembrane region" description="Helical" evidence="4">
    <location>
        <begin position="571"/>
        <end position="593"/>
    </location>
</feature>
<evidence type="ECO:0000256" key="2">
    <source>
        <dbReference type="ARBA" id="ARBA00022729"/>
    </source>
</evidence>
<dbReference type="EMBL" id="OB794887">
    <property type="protein sequence ID" value="CAD7431271.1"/>
    <property type="molecule type" value="Genomic_DNA"/>
</dbReference>
<keyword evidence="2 5" id="KW-0732">Signal</keyword>
<dbReference type="GO" id="GO:0071944">
    <property type="term" value="C:cell periphery"/>
    <property type="evidence" value="ECO:0007669"/>
    <property type="project" value="UniProtKB-ARBA"/>
</dbReference>
<keyword evidence="4" id="KW-0812">Transmembrane</keyword>
<dbReference type="SMART" id="SM00082">
    <property type="entry name" value="LRRCT"/>
    <property type="match status" value="1"/>
</dbReference>
<dbReference type="SUPFAM" id="SSF52058">
    <property type="entry name" value="L domain-like"/>
    <property type="match status" value="1"/>
</dbReference>
<name>A0A7R9HQJ1_9NEOP</name>
<feature type="signal peptide" evidence="5">
    <location>
        <begin position="1"/>
        <end position="21"/>
    </location>
</feature>
<organism evidence="7">
    <name type="scientific">Timema monikensis</name>
    <dbReference type="NCBI Taxonomy" id="170555"/>
    <lineage>
        <taxon>Eukaryota</taxon>
        <taxon>Metazoa</taxon>
        <taxon>Ecdysozoa</taxon>
        <taxon>Arthropoda</taxon>
        <taxon>Hexapoda</taxon>
        <taxon>Insecta</taxon>
        <taxon>Pterygota</taxon>
        <taxon>Neoptera</taxon>
        <taxon>Polyneoptera</taxon>
        <taxon>Phasmatodea</taxon>
        <taxon>Timematodea</taxon>
        <taxon>Timematoidea</taxon>
        <taxon>Timematidae</taxon>
        <taxon>Timema</taxon>
    </lineage>
</organism>
<keyword evidence="1" id="KW-0433">Leucine-rich repeat</keyword>
<dbReference type="InterPro" id="IPR032675">
    <property type="entry name" value="LRR_dom_sf"/>
</dbReference>
<dbReference type="SMART" id="SM00369">
    <property type="entry name" value="LRR_TYP"/>
    <property type="match status" value="10"/>
</dbReference>
<dbReference type="PANTHER" id="PTHR24366:SF170">
    <property type="entry name" value="RE50361P"/>
    <property type="match status" value="1"/>
</dbReference>
<dbReference type="InterPro" id="IPR003591">
    <property type="entry name" value="Leu-rich_rpt_typical-subtyp"/>
</dbReference>
<dbReference type="Pfam" id="PF13855">
    <property type="entry name" value="LRR_8"/>
    <property type="match status" value="2"/>
</dbReference>
<reference evidence="7" key="1">
    <citation type="submission" date="2020-11" db="EMBL/GenBank/DDBJ databases">
        <authorList>
            <person name="Tran Van P."/>
        </authorList>
    </citation>
    <scope>NUCLEOTIDE SEQUENCE</scope>
</reference>
<evidence type="ECO:0000256" key="5">
    <source>
        <dbReference type="SAM" id="SignalP"/>
    </source>
</evidence>
<dbReference type="InterPro" id="IPR001611">
    <property type="entry name" value="Leu-rich_rpt"/>
</dbReference>
<keyword evidence="3" id="KW-0677">Repeat</keyword>
<dbReference type="Pfam" id="PF12799">
    <property type="entry name" value="LRR_4"/>
    <property type="match status" value="1"/>
</dbReference>
<evidence type="ECO:0000313" key="7">
    <source>
        <dbReference type="EMBL" id="CAD7431271.1"/>
    </source>
</evidence>
<accession>A0A7R9HQJ1</accession>
<dbReference type="Gene3D" id="3.80.10.10">
    <property type="entry name" value="Ribonuclease Inhibitor"/>
    <property type="match status" value="4"/>
</dbReference>
<feature type="chain" id="PRO_5031309668" description="LRRCT domain-containing protein" evidence="5">
    <location>
        <begin position="22"/>
        <end position="608"/>
    </location>
</feature>